<dbReference type="RefSeq" id="WP_168374038.1">
    <property type="nucleotide sequence ID" value="NZ_JAAXMD010000128.1"/>
</dbReference>
<dbReference type="InterPro" id="IPR029046">
    <property type="entry name" value="LolA/LolB/LppX"/>
</dbReference>
<evidence type="ECO:0000313" key="2">
    <source>
        <dbReference type="EMBL" id="NKQ25808.1"/>
    </source>
</evidence>
<evidence type="ECO:0000313" key="3">
    <source>
        <dbReference type="Proteomes" id="UP000744032"/>
    </source>
</evidence>
<accession>A0ABX1INH9</accession>
<sequence length="284" mass="29429">MRVTRAGRALVSAALVTAAALTGTSCTASSAGRPAARPTATSASTAASLAALRAAQRATDGAASARVRSTTAMGGQLSLRADGALRWRGHLTGALTITYTGGATAEQMRALGVTSMQARYLPDAYYARLGDAFARRAGGRHWIRYAYDDLDALDGAAGAGFAEQVRNTTPGQSVKLLLESDDVRRAGTDTVAGRRTTHYTGTVEVADVSDAELRGQLTRAGVTGGTVDVWVDGRDLLVKKVEKGRTTSGGYTQTAYYSDYGTQVAVTAPPAGDTADFTELAPQS</sequence>
<evidence type="ECO:0000256" key="1">
    <source>
        <dbReference type="SAM" id="SignalP"/>
    </source>
</evidence>
<dbReference type="SUPFAM" id="SSF89392">
    <property type="entry name" value="Prokaryotic lipoproteins and lipoprotein localization factors"/>
    <property type="match status" value="1"/>
</dbReference>
<keyword evidence="3" id="KW-1185">Reference proteome</keyword>
<name>A0ABX1INH9_STRGB</name>
<feature type="signal peptide" evidence="1">
    <location>
        <begin position="1"/>
        <end position="28"/>
    </location>
</feature>
<evidence type="ECO:0008006" key="4">
    <source>
        <dbReference type="Google" id="ProtNLM"/>
    </source>
</evidence>
<reference evidence="2 3" key="1">
    <citation type="submission" date="2020-04" db="EMBL/GenBank/DDBJ databases">
        <title>Genome sequence of Streptomyces galbus strain I339.</title>
        <authorList>
            <person name="Silva E.A.N."/>
            <person name="Merces M."/>
            <person name="Castelo Branco A.P.O.T."/>
            <person name="Vasconcelos P.C."/>
            <person name="Costa N.P."/>
            <person name="Marinho G.C.S."/>
            <person name="Oliveira C.J.B."/>
            <person name="Araujo D."/>
            <person name="Rodrigues Junior V.S."/>
            <person name="Almeida R."/>
            <person name="Silva Filho U.R."/>
            <person name="Andrade A.S.A."/>
            <person name="Cibulski S.P."/>
        </authorList>
    </citation>
    <scope>NUCLEOTIDE SEQUENCE [LARGE SCALE GENOMIC DNA]</scope>
    <source>
        <strain evidence="2 3">I339</strain>
    </source>
</reference>
<feature type="chain" id="PRO_5046561144" description="Lipoprotein" evidence="1">
    <location>
        <begin position="29"/>
        <end position="284"/>
    </location>
</feature>
<comment type="caution">
    <text evidence="2">The sequence shown here is derived from an EMBL/GenBank/DDBJ whole genome shotgun (WGS) entry which is preliminary data.</text>
</comment>
<protein>
    <recommendedName>
        <fullName evidence="4">Lipoprotein</fullName>
    </recommendedName>
</protein>
<gene>
    <name evidence="2" type="ORF">HF200_15525</name>
</gene>
<organism evidence="2 3">
    <name type="scientific">Streptomyces galbus</name>
    <dbReference type="NCBI Taxonomy" id="33898"/>
    <lineage>
        <taxon>Bacteria</taxon>
        <taxon>Bacillati</taxon>
        <taxon>Actinomycetota</taxon>
        <taxon>Actinomycetes</taxon>
        <taxon>Kitasatosporales</taxon>
        <taxon>Streptomycetaceae</taxon>
        <taxon>Streptomyces</taxon>
    </lineage>
</organism>
<proteinExistence type="predicted"/>
<dbReference type="EMBL" id="JAAXMD010000128">
    <property type="protein sequence ID" value="NKQ25808.1"/>
    <property type="molecule type" value="Genomic_DNA"/>
</dbReference>
<dbReference type="Proteomes" id="UP000744032">
    <property type="component" value="Unassembled WGS sequence"/>
</dbReference>
<dbReference type="Gene3D" id="2.50.20.20">
    <property type="match status" value="1"/>
</dbReference>
<dbReference type="PROSITE" id="PS51257">
    <property type="entry name" value="PROKAR_LIPOPROTEIN"/>
    <property type="match status" value="1"/>
</dbReference>
<keyword evidence="1" id="KW-0732">Signal</keyword>